<gene>
    <name evidence="2" type="ORF">M8C21_005563</name>
</gene>
<evidence type="ECO:0000256" key="1">
    <source>
        <dbReference type="SAM" id="MobiDB-lite"/>
    </source>
</evidence>
<feature type="compositionally biased region" description="Basic and acidic residues" evidence="1">
    <location>
        <begin position="16"/>
        <end position="37"/>
    </location>
</feature>
<accession>A0AAD5DD69</accession>
<dbReference type="EMBL" id="JAMZMK010000100">
    <property type="protein sequence ID" value="KAI7757562.1"/>
    <property type="molecule type" value="Genomic_DNA"/>
</dbReference>
<protein>
    <submittedName>
        <fullName evidence="2">Uncharacterized protein</fullName>
    </submittedName>
</protein>
<evidence type="ECO:0000313" key="2">
    <source>
        <dbReference type="EMBL" id="KAI7757562.1"/>
    </source>
</evidence>
<feature type="region of interest" description="Disordered" evidence="1">
    <location>
        <begin position="1"/>
        <end position="48"/>
    </location>
</feature>
<organism evidence="2 3">
    <name type="scientific">Ambrosia artemisiifolia</name>
    <name type="common">Common ragweed</name>
    <dbReference type="NCBI Taxonomy" id="4212"/>
    <lineage>
        <taxon>Eukaryota</taxon>
        <taxon>Viridiplantae</taxon>
        <taxon>Streptophyta</taxon>
        <taxon>Embryophyta</taxon>
        <taxon>Tracheophyta</taxon>
        <taxon>Spermatophyta</taxon>
        <taxon>Magnoliopsida</taxon>
        <taxon>eudicotyledons</taxon>
        <taxon>Gunneridae</taxon>
        <taxon>Pentapetalae</taxon>
        <taxon>asterids</taxon>
        <taxon>campanulids</taxon>
        <taxon>Asterales</taxon>
        <taxon>Asteraceae</taxon>
        <taxon>Asteroideae</taxon>
        <taxon>Heliantheae alliance</taxon>
        <taxon>Heliantheae</taxon>
        <taxon>Ambrosia</taxon>
    </lineage>
</organism>
<feature type="compositionally biased region" description="Polar residues" evidence="1">
    <location>
        <begin position="38"/>
        <end position="48"/>
    </location>
</feature>
<reference evidence="2" key="1">
    <citation type="submission" date="2022-06" db="EMBL/GenBank/DDBJ databases">
        <title>Uncovering the hologenomic basis of an extraordinary plant invasion.</title>
        <authorList>
            <person name="Bieker V.C."/>
            <person name="Martin M.D."/>
            <person name="Gilbert T."/>
            <person name="Hodgins K."/>
            <person name="Battlay P."/>
            <person name="Petersen B."/>
            <person name="Wilson J."/>
        </authorList>
    </citation>
    <scope>NUCLEOTIDE SEQUENCE</scope>
    <source>
        <strain evidence="2">AA19_3_7</strain>
        <tissue evidence="2">Leaf</tissue>
    </source>
</reference>
<name>A0AAD5DD69_AMBAR</name>
<evidence type="ECO:0000313" key="3">
    <source>
        <dbReference type="Proteomes" id="UP001206925"/>
    </source>
</evidence>
<dbReference type="Proteomes" id="UP001206925">
    <property type="component" value="Unassembled WGS sequence"/>
</dbReference>
<keyword evidence="3" id="KW-1185">Reference proteome</keyword>
<proteinExistence type="predicted"/>
<feature type="non-terminal residue" evidence="2">
    <location>
        <position position="1"/>
    </location>
</feature>
<dbReference type="AlphaFoldDB" id="A0AAD5DD69"/>
<sequence length="48" mass="5438">MYFPPEDPISQQPTEIKNDKVVGEDDDHKPKRPKDSSETAIKSTRPQG</sequence>
<comment type="caution">
    <text evidence="2">The sequence shown here is derived from an EMBL/GenBank/DDBJ whole genome shotgun (WGS) entry which is preliminary data.</text>
</comment>